<evidence type="ECO:0000256" key="7">
    <source>
        <dbReference type="PROSITE-ProRule" id="PRU01091"/>
    </source>
</evidence>
<dbReference type="AlphaFoldDB" id="A0A372IMJ4"/>
<evidence type="ECO:0000256" key="3">
    <source>
        <dbReference type="ARBA" id="ARBA00023015"/>
    </source>
</evidence>
<dbReference type="PANTHER" id="PTHR48111:SF50">
    <property type="entry name" value="KDP OPERON TRANSCRIPTIONAL REGULATORY PROTEIN KDPE"/>
    <property type="match status" value="1"/>
</dbReference>
<dbReference type="CDD" id="cd17574">
    <property type="entry name" value="REC_OmpR"/>
    <property type="match status" value="1"/>
</dbReference>
<evidence type="ECO:0000256" key="5">
    <source>
        <dbReference type="ARBA" id="ARBA00023163"/>
    </source>
</evidence>
<feature type="domain" description="Response regulatory" evidence="8">
    <location>
        <begin position="4"/>
        <end position="117"/>
    </location>
</feature>
<evidence type="ECO:0000313" key="11">
    <source>
        <dbReference type="Proteomes" id="UP000264702"/>
    </source>
</evidence>
<feature type="DNA-binding region" description="OmpR/PhoB-type" evidence="7">
    <location>
        <begin position="126"/>
        <end position="224"/>
    </location>
</feature>
<dbReference type="InterPro" id="IPR001867">
    <property type="entry name" value="OmpR/PhoB-type_DNA-bd"/>
</dbReference>
<dbReference type="Pfam" id="PF00486">
    <property type="entry name" value="Trans_reg_C"/>
    <property type="match status" value="1"/>
</dbReference>
<sequence>MTERILVIDDETQITRVLRAALSAQRYDVRTANEPEEALRLFEEWHPDLVVTDLMMPGMTGVDICRAIRKKNRTPILVLSVRDQEQSKVEALDAGADDYVTKPFGIQEFLARVRAHLRRAPDRPADAPIETGDFRVDPSAHTVTVSGHSVHLTPKEFDLLLLFVRNAGRVLTHRTMLTAVWGANSAQQPEYLRVFVGQLRRKLQGDAQKEYIQTEPWVGYRFLPDGTPE</sequence>
<reference evidence="10 11" key="1">
    <citation type="submission" date="2018-08" db="EMBL/GenBank/DDBJ databases">
        <title>Acidipila sp. 4G-K13, an acidobacterium isolated from forest soil.</title>
        <authorList>
            <person name="Gao Z.-H."/>
            <person name="Qiu L.-H."/>
        </authorList>
    </citation>
    <scope>NUCLEOTIDE SEQUENCE [LARGE SCALE GENOMIC DNA]</scope>
    <source>
        <strain evidence="10 11">4G-K13</strain>
    </source>
</reference>
<dbReference type="PANTHER" id="PTHR48111">
    <property type="entry name" value="REGULATOR OF RPOS"/>
    <property type="match status" value="1"/>
</dbReference>
<dbReference type="GO" id="GO:0006355">
    <property type="term" value="P:regulation of DNA-templated transcription"/>
    <property type="evidence" value="ECO:0007669"/>
    <property type="project" value="InterPro"/>
</dbReference>
<keyword evidence="1 6" id="KW-0597">Phosphoprotein</keyword>
<evidence type="ECO:0000313" key="10">
    <source>
        <dbReference type="EMBL" id="RFU15803.1"/>
    </source>
</evidence>
<dbReference type="SUPFAM" id="SSF52172">
    <property type="entry name" value="CheY-like"/>
    <property type="match status" value="1"/>
</dbReference>
<feature type="domain" description="OmpR/PhoB-type" evidence="9">
    <location>
        <begin position="126"/>
        <end position="224"/>
    </location>
</feature>
<dbReference type="GO" id="GO:0000976">
    <property type="term" value="F:transcription cis-regulatory region binding"/>
    <property type="evidence" value="ECO:0007669"/>
    <property type="project" value="TreeGrafter"/>
</dbReference>
<dbReference type="PROSITE" id="PS50110">
    <property type="entry name" value="RESPONSE_REGULATORY"/>
    <property type="match status" value="1"/>
</dbReference>
<dbReference type="InterPro" id="IPR011006">
    <property type="entry name" value="CheY-like_superfamily"/>
</dbReference>
<protein>
    <submittedName>
        <fullName evidence="10">DNA-binding response regulator</fullName>
    </submittedName>
</protein>
<evidence type="ECO:0000256" key="1">
    <source>
        <dbReference type="ARBA" id="ARBA00022553"/>
    </source>
</evidence>
<dbReference type="InterPro" id="IPR001789">
    <property type="entry name" value="Sig_transdc_resp-reg_receiver"/>
</dbReference>
<dbReference type="PROSITE" id="PS51755">
    <property type="entry name" value="OMPR_PHOB"/>
    <property type="match status" value="1"/>
</dbReference>
<feature type="modified residue" description="4-aspartylphosphate" evidence="6">
    <location>
        <position position="53"/>
    </location>
</feature>
<keyword evidence="3" id="KW-0805">Transcription regulation</keyword>
<dbReference type="FunFam" id="3.40.50.2300:FF:000001">
    <property type="entry name" value="DNA-binding response regulator PhoB"/>
    <property type="match status" value="1"/>
</dbReference>
<keyword evidence="5" id="KW-0804">Transcription</keyword>
<dbReference type="RefSeq" id="WP_117301573.1">
    <property type="nucleotide sequence ID" value="NZ_QVQT02000005.1"/>
</dbReference>
<evidence type="ECO:0000256" key="6">
    <source>
        <dbReference type="PROSITE-ProRule" id="PRU00169"/>
    </source>
</evidence>
<evidence type="ECO:0000259" key="9">
    <source>
        <dbReference type="PROSITE" id="PS51755"/>
    </source>
</evidence>
<dbReference type="CDD" id="cd00383">
    <property type="entry name" value="trans_reg_C"/>
    <property type="match status" value="1"/>
</dbReference>
<dbReference type="InterPro" id="IPR039420">
    <property type="entry name" value="WalR-like"/>
</dbReference>
<evidence type="ECO:0000256" key="2">
    <source>
        <dbReference type="ARBA" id="ARBA00023012"/>
    </source>
</evidence>
<dbReference type="InterPro" id="IPR036388">
    <property type="entry name" value="WH-like_DNA-bd_sf"/>
</dbReference>
<dbReference type="Gene3D" id="6.10.250.690">
    <property type="match status" value="1"/>
</dbReference>
<dbReference type="Gene3D" id="1.10.10.10">
    <property type="entry name" value="Winged helix-like DNA-binding domain superfamily/Winged helix DNA-binding domain"/>
    <property type="match status" value="1"/>
</dbReference>
<dbReference type="GO" id="GO:0032993">
    <property type="term" value="C:protein-DNA complex"/>
    <property type="evidence" value="ECO:0007669"/>
    <property type="project" value="TreeGrafter"/>
</dbReference>
<evidence type="ECO:0000259" key="8">
    <source>
        <dbReference type="PROSITE" id="PS50110"/>
    </source>
</evidence>
<proteinExistence type="predicted"/>
<dbReference type="Proteomes" id="UP000264702">
    <property type="component" value="Unassembled WGS sequence"/>
</dbReference>
<dbReference type="SMART" id="SM00862">
    <property type="entry name" value="Trans_reg_C"/>
    <property type="match status" value="1"/>
</dbReference>
<comment type="caution">
    <text evidence="10">The sequence shown here is derived from an EMBL/GenBank/DDBJ whole genome shotgun (WGS) entry which is preliminary data.</text>
</comment>
<keyword evidence="2" id="KW-0902">Two-component regulatory system</keyword>
<name>A0A372IMJ4_9BACT</name>
<dbReference type="EMBL" id="QVQT01000005">
    <property type="protein sequence ID" value="RFU15803.1"/>
    <property type="molecule type" value="Genomic_DNA"/>
</dbReference>
<dbReference type="Gene3D" id="3.40.50.2300">
    <property type="match status" value="1"/>
</dbReference>
<keyword evidence="11" id="KW-1185">Reference proteome</keyword>
<evidence type="ECO:0000256" key="4">
    <source>
        <dbReference type="ARBA" id="ARBA00023125"/>
    </source>
</evidence>
<dbReference type="GO" id="GO:0005829">
    <property type="term" value="C:cytosol"/>
    <property type="evidence" value="ECO:0007669"/>
    <property type="project" value="TreeGrafter"/>
</dbReference>
<organism evidence="10 11">
    <name type="scientific">Paracidobacterium acidisoli</name>
    <dbReference type="NCBI Taxonomy" id="2303751"/>
    <lineage>
        <taxon>Bacteria</taxon>
        <taxon>Pseudomonadati</taxon>
        <taxon>Acidobacteriota</taxon>
        <taxon>Terriglobia</taxon>
        <taxon>Terriglobales</taxon>
        <taxon>Acidobacteriaceae</taxon>
        <taxon>Paracidobacterium</taxon>
    </lineage>
</organism>
<dbReference type="OrthoDB" id="9790454at2"/>
<dbReference type="SMART" id="SM00448">
    <property type="entry name" value="REC"/>
    <property type="match status" value="1"/>
</dbReference>
<dbReference type="GO" id="GO:0000156">
    <property type="term" value="F:phosphorelay response regulator activity"/>
    <property type="evidence" value="ECO:0007669"/>
    <property type="project" value="TreeGrafter"/>
</dbReference>
<gene>
    <name evidence="10" type="ORF">D0Y96_15265</name>
</gene>
<keyword evidence="4 7" id="KW-0238">DNA-binding</keyword>
<dbReference type="Pfam" id="PF00072">
    <property type="entry name" value="Response_reg"/>
    <property type="match status" value="1"/>
</dbReference>
<accession>A0A372IMJ4</accession>